<feature type="region of interest" description="Disordered" evidence="1">
    <location>
        <begin position="1"/>
        <end position="28"/>
    </location>
</feature>
<dbReference type="EMBL" id="WIWT01000083">
    <property type="protein sequence ID" value="KAF3202934.1"/>
    <property type="molecule type" value="Genomic_DNA"/>
</dbReference>
<dbReference type="Proteomes" id="UP000479691">
    <property type="component" value="Unassembled WGS sequence"/>
</dbReference>
<evidence type="ECO:0000313" key="2">
    <source>
        <dbReference type="EMBL" id="KAF3182996.1"/>
    </source>
</evidence>
<evidence type="ECO:0000256" key="1">
    <source>
        <dbReference type="SAM" id="MobiDB-lite"/>
    </source>
</evidence>
<name>A0A7C8PXG3_ORBOL</name>
<proteinExistence type="predicted"/>
<dbReference type="OrthoDB" id="10544868at2759"/>
<evidence type="ECO:0000313" key="4">
    <source>
        <dbReference type="Proteomes" id="UP000479691"/>
    </source>
</evidence>
<sequence length="118" mass="13156">MSSSELGSSDKKSDSHDPHDPHTLSLDDSSLGIDEAQLLGQGQIQDAYFNYCQEWDSFVALPGSLPSKPRLYHLVIIACEEDLASLRIFFELLEPGLETLCLLVDFTHAVNFRNTNTQ</sequence>
<organism evidence="2 4">
    <name type="scientific">Orbilia oligospora</name>
    <name type="common">Nematode-trapping fungus</name>
    <name type="synonym">Arthrobotrys oligospora</name>
    <dbReference type="NCBI Taxonomy" id="2813651"/>
    <lineage>
        <taxon>Eukaryota</taxon>
        <taxon>Fungi</taxon>
        <taxon>Dikarya</taxon>
        <taxon>Ascomycota</taxon>
        <taxon>Pezizomycotina</taxon>
        <taxon>Orbiliomycetes</taxon>
        <taxon>Orbiliales</taxon>
        <taxon>Orbiliaceae</taxon>
        <taxon>Orbilia</taxon>
    </lineage>
</organism>
<accession>A0A7C8PXG3</accession>
<protein>
    <submittedName>
        <fullName evidence="2">Uncharacterized protein</fullName>
    </submittedName>
</protein>
<dbReference type="Proteomes" id="UP000614610">
    <property type="component" value="Unassembled WGS sequence"/>
</dbReference>
<feature type="compositionally biased region" description="Basic and acidic residues" evidence="1">
    <location>
        <begin position="8"/>
        <end position="22"/>
    </location>
</feature>
<evidence type="ECO:0000313" key="3">
    <source>
        <dbReference type="EMBL" id="KAF3202934.1"/>
    </source>
</evidence>
<reference evidence="2 4" key="1">
    <citation type="submission" date="2019-06" db="EMBL/GenBank/DDBJ databases">
        <authorList>
            <person name="Palmer J.M."/>
        </authorList>
    </citation>
    <scope>NUCLEOTIDE SEQUENCE [LARGE SCALE GENOMIC DNA]</scope>
    <source>
        <strain evidence="3">TWF679</strain>
        <strain evidence="2 4">TWF788</strain>
    </source>
</reference>
<dbReference type="AlphaFoldDB" id="A0A7C8PXG3"/>
<gene>
    <name evidence="3" type="ORF">TWF679_010573</name>
    <name evidence="2" type="ORF">TWF788_005798</name>
</gene>
<dbReference type="EMBL" id="JAABOE010000028">
    <property type="protein sequence ID" value="KAF3182996.1"/>
    <property type="molecule type" value="Genomic_DNA"/>
</dbReference>
<comment type="caution">
    <text evidence="2">The sequence shown here is derived from an EMBL/GenBank/DDBJ whole genome shotgun (WGS) entry which is preliminary data.</text>
</comment>